<name>A0A9D1W8U4_9SPHI</name>
<sequence length="118" mass="13310">VLEDDTKIQASPAKGMRFNTPILIVSTILDGGMTYFLLKATHRLSQNKKENKRIYERAYKNALIKVQADMEIKQKAAPNNKQIANDLNIIKKEINLAGVSVSKPKTEKSINNKKEKVN</sequence>
<gene>
    <name evidence="2" type="ORF">H9853_05610</name>
</gene>
<protein>
    <submittedName>
        <fullName evidence="2">Uncharacterized protein</fullName>
    </submittedName>
</protein>
<dbReference type="EMBL" id="DXEZ01000153">
    <property type="protein sequence ID" value="HIX54484.1"/>
    <property type="molecule type" value="Genomic_DNA"/>
</dbReference>
<dbReference type="AlphaFoldDB" id="A0A9D1W8U4"/>
<evidence type="ECO:0000313" key="2">
    <source>
        <dbReference type="EMBL" id="HIX54484.1"/>
    </source>
</evidence>
<evidence type="ECO:0000313" key="3">
    <source>
        <dbReference type="Proteomes" id="UP000824156"/>
    </source>
</evidence>
<reference evidence="2" key="1">
    <citation type="journal article" date="2021" name="PeerJ">
        <title>Extensive microbial diversity within the chicken gut microbiome revealed by metagenomics and culture.</title>
        <authorList>
            <person name="Gilroy R."/>
            <person name="Ravi A."/>
            <person name="Getino M."/>
            <person name="Pursley I."/>
            <person name="Horton D.L."/>
            <person name="Alikhan N.F."/>
            <person name="Baker D."/>
            <person name="Gharbi K."/>
            <person name="Hall N."/>
            <person name="Watson M."/>
            <person name="Adriaenssens E.M."/>
            <person name="Foster-Nyarko E."/>
            <person name="Jarju S."/>
            <person name="Secka A."/>
            <person name="Antonio M."/>
            <person name="Oren A."/>
            <person name="Chaudhuri R.R."/>
            <person name="La Ragione R."/>
            <person name="Hildebrand F."/>
            <person name="Pallen M.J."/>
        </authorList>
    </citation>
    <scope>NUCLEOTIDE SEQUENCE</scope>
    <source>
        <strain evidence="2">1719</strain>
    </source>
</reference>
<proteinExistence type="predicted"/>
<dbReference type="Proteomes" id="UP000824156">
    <property type="component" value="Unassembled WGS sequence"/>
</dbReference>
<accession>A0A9D1W8U4</accession>
<keyword evidence="1" id="KW-1133">Transmembrane helix</keyword>
<feature type="non-terminal residue" evidence="2">
    <location>
        <position position="1"/>
    </location>
</feature>
<feature type="transmembrane region" description="Helical" evidence="1">
    <location>
        <begin position="20"/>
        <end position="38"/>
    </location>
</feature>
<organism evidence="2 3">
    <name type="scientific">Candidatus Sphingobacterium stercoripullorum</name>
    <dbReference type="NCBI Taxonomy" id="2838759"/>
    <lineage>
        <taxon>Bacteria</taxon>
        <taxon>Pseudomonadati</taxon>
        <taxon>Bacteroidota</taxon>
        <taxon>Sphingobacteriia</taxon>
        <taxon>Sphingobacteriales</taxon>
        <taxon>Sphingobacteriaceae</taxon>
        <taxon>Sphingobacterium</taxon>
    </lineage>
</organism>
<evidence type="ECO:0000256" key="1">
    <source>
        <dbReference type="SAM" id="Phobius"/>
    </source>
</evidence>
<keyword evidence="1" id="KW-0472">Membrane</keyword>
<comment type="caution">
    <text evidence="2">The sequence shown here is derived from an EMBL/GenBank/DDBJ whole genome shotgun (WGS) entry which is preliminary data.</text>
</comment>
<reference evidence="2" key="2">
    <citation type="submission" date="2021-04" db="EMBL/GenBank/DDBJ databases">
        <authorList>
            <person name="Gilroy R."/>
        </authorList>
    </citation>
    <scope>NUCLEOTIDE SEQUENCE</scope>
    <source>
        <strain evidence="2">1719</strain>
    </source>
</reference>
<keyword evidence="1" id="KW-0812">Transmembrane</keyword>